<dbReference type="EMBL" id="BLAY01000220">
    <property type="protein sequence ID" value="GET43409.1"/>
    <property type="molecule type" value="Genomic_DNA"/>
</dbReference>
<dbReference type="Gene3D" id="2.30.40.10">
    <property type="entry name" value="Urease, subunit C, domain 1"/>
    <property type="match status" value="1"/>
</dbReference>
<organism evidence="4 5">
    <name type="scientific">Microseira wollei NIES-4236</name>
    <dbReference type="NCBI Taxonomy" id="2530354"/>
    <lineage>
        <taxon>Bacteria</taxon>
        <taxon>Bacillati</taxon>
        <taxon>Cyanobacteriota</taxon>
        <taxon>Cyanophyceae</taxon>
        <taxon>Oscillatoriophycideae</taxon>
        <taxon>Aerosakkonematales</taxon>
        <taxon>Aerosakkonemataceae</taxon>
        <taxon>Microseira</taxon>
    </lineage>
</organism>
<dbReference type="GO" id="GO:0016810">
    <property type="term" value="F:hydrolase activity, acting on carbon-nitrogen (but not peptide) bonds"/>
    <property type="evidence" value="ECO:0007669"/>
    <property type="project" value="InterPro"/>
</dbReference>
<keyword evidence="5" id="KW-1185">Reference proteome</keyword>
<sequence>MRFFLRVILGALIIALMGMGLTPQAAYADFPGCRENAPKIANPEEPPPPGVLFRKVRIFNGLTDGLSGESDVLVIHNKINKISATPIVLPDLIKLEDGQEIAKKDVQTINGTGHVMMPGLIDDHIHILMSANQLTTELLNPEAKCQLYPNARKEAKNILMRGFTAVRDLGGPVFDLKAEIDRSDYWSLTEQERTNLEERTPGPRIYPSGATISQTSGHGDFGEPDARPRRFGGGNSYAEDLRATIIADGRDEVLTATRENLRLGASQIKLMAGGGVSSNYDPLDVVEYTADELKAAVDAASDWGTYVTVHVYNDKGIERAVNAGVKSIEHGHLMSEKTMKLLAKEGVWLSAQVFELQSESESALSGENLVKQNEVAKGTANLFNWAKKYNVNLAWGTDLLFQPDKTYLQNSFIPKLKTWLSNFEVLKLVTHDNAQLLALSGPRNPYPGELGVIKEGAYADLLLVDGNPLDDLEVLGDYKLAISPLIFNEEETDNKPEFTMINHFKVIMKDGKIYKNEISPDVTDDGAV</sequence>
<dbReference type="SUPFAM" id="SSF51338">
    <property type="entry name" value="Composite domain of metallo-dependent hydrolases"/>
    <property type="match status" value="2"/>
</dbReference>
<dbReference type="SUPFAM" id="SSF51556">
    <property type="entry name" value="Metallo-dependent hydrolases"/>
    <property type="match status" value="1"/>
</dbReference>
<dbReference type="AlphaFoldDB" id="A0AAV3XRB6"/>
<feature type="region of interest" description="Disordered" evidence="1">
    <location>
        <begin position="193"/>
        <end position="234"/>
    </location>
</feature>
<dbReference type="Gene3D" id="3.20.20.140">
    <property type="entry name" value="Metal-dependent hydrolases"/>
    <property type="match status" value="1"/>
</dbReference>
<dbReference type="InterPro" id="IPR032466">
    <property type="entry name" value="Metal_Hydrolase"/>
</dbReference>
<evidence type="ECO:0000256" key="2">
    <source>
        <dbReference type="SAM" id="SignalP"/>
    </source>
</evidence>
<evidence type="ECO:0000259" key="3">
    <source>
        <dbReference type="Pfam" id="PF01979"/>
    </source>
</evidence>
<evidence type="ECO:0000256" key="1">
    <source>
        <dbReference type="SAM" id="MobiDB-lite"/>
    </source>
</evidence>
<accession>A0AAV3XRB6</accession>
<dbReference type="Proteomes" id="UP001050975">
    <property type="component" value="Unassembled WGS sequence"/>
</dbReference>
<evidence type="ECO:0000313" key="5">
    <source>
        <dbReference type="Proteomes" id="UP001050975"/>
    </source>
</evidence>
<dbReference type="RefSeq" id="WP_226592194.1">
    <property type="nucleotide sequence ID" value="NZ_BLAY01000220.1"/>
</dbReference>
<feature type="chain" id="PRO_5043551110" description="Amidohydrolase-related domain-containing protein" evidence="2">
    <location>
        <begin position="29"/>
        <end position="528"/>
    </location>
</feature>
<feature type="signal peptide" evidence="2">
    <location>
        <begin position="1"/>
        <end position="28"/>
    </location>
</feature>
<evidence type="ECO:0000313" key="4">
    <source>
        <dbReference type="EMBL" id="GET43409.1"/>
    </source>
</evidence>
<dbReference type="InterPro" id="IPR051781">
    <property type="entry name" value="Metallo-dep_Hydrolase"/>
</dbReference>
<dbReference type="PANTHER" id="PTHR43135">
    <property type="entry name" value="ALPHA-D-RIBOSE 1-METHYLPHOSPHONATE 5-TRIPHOSPHATE DIPHOSPHATASE"/>
    <property type="match status" value="1"/>
</dbReference>
<keyword evidence="2" id="KW-0732">Signal</keyword>
<dbReference type="PANTHER" id="PTHR43135:SF3">
    <property type="entry name" value="ALPHA-D-RIBOSE 1-METHYLPHOSPHONATE 5-TRIPHOSPHATE DIPHOSPHATASE"/>
    <property type="match status" value="1"/>
</dbReference>
<name>A0AAV3XRB6_9CYAN</name>
<dbReference type="Pfam" id="PF01979">
    <property type="entry name" value="Amidohydro_1"/>
    <property type="match status" value="1"/>
</dbReference>
<dbReference type="InterPro" id="IPR057744">
    <property type="entry name" value="OTAase-like"/>
</dbReference>
<comment type="caution">
    <text evidence="4">The sequence shown here is derived from an EMBL/GenBank/DDBJ whole genome shotgun (WGS) entry which is preliminary data.</text>
</comment>
<proteinExistence type="predicted"/>
<protein>
    <recommendedName>
        <fullName evidence="3">Amidohydrolase-related domain-containing protein</fullName>
    </recommendedName>
</protein>
<dbReference type="InterPro" id="IPR006680">
    <property type="entry name" value="Amidohydro-rel"/>
</dbReference>
<feature type="domain" description="Amidohydrolase-related" evidence="3">
    <location>
        <begin position="115"/>
        <end position="484"/>
    </location>
</feature>
<reference evidence="4" key="1">
    <citation type="submission" date="2019-10" db="EMBL/GenBank/DDBJ databases">
        <title>Draft genome sequece of Microseira wollei NIES-4236.</title>
        <authorList>
            <person name="Yamaguchi H."/>
            <person name="Suzuki S."/>
            <person name="Kawachi M."/>
        </authorList>
    </citation>
    <scope>NUCLEOTIDE SEQUENCE</scope>
    <source>
        <strain evidence="4">NIES-4236</strain>
    </source>
</reference>
<dbReference type="CDD" id="cd01299">
    <property type="entry name" value="Met_dep_hydrolase_A"/>
    <property type="match status" value="1"/>
</dbReference>
<dbReference type="InterPro" id="IPR011059">
    <property type="entry name" value="Metal-dep_hydrolase_composite"/>
</dbReference>
<gene>
    <name evidence="4" type="ORF">MiSe_82320</name>
</gene>